<dbReference type="PROSITE" id="PS51257">
    <property type="entry name" value="PROKAR_LIPOPROTEIN"/>
    <property type="match status" value="1"/>
</dbReference>
<evidence type="ECO:0000313" key="3">
    <source>
        <dbReference type="EMBL" id="SUQ12653.1"/>
    </source>
</evidence>
<dbReference type="AlphaFoldDB" id="A0A316A3X7"/>
<dbReference type="EMBL" id="UHJJ01000001">
    <property type="protein sequence ID" value="SUQ12653.1"/>
    <property type="molecule type" value="Genomic_DNA"/>
</dbReference>
<dbReference type="Proteomes" id="UP000254051">
    <property type="component" value="Unassembled WGS sequence"/>
</dbReference>
<name>A0A316A3X7_9FIRM</name>
<reference evidence="4" key="1">
    <citation type="submission" date="2017-07" db="EMBL/GenBank/DDBJ databases">
        <authorList>
            <person name="Varghese N."/>
            <person name="Submissions S."/>
        </authorList>
    </citation>
    <scope>NUCLEOTIDE SEQUENCE [LARGE SCALE GENOMIC DNA]</scope>
    <source>
        <strain evidence="4">NLAE-zl-C134</strain>
    </source>
</reference>
<feature type="signal peptide" evidence="2">
    <location>
        <begin position="1"/>
        <end position="20"/>
    </location>
</feature>
<keyword evidence="2" id="KW-0732">Signal</keyword>
<dbReference type="RefSeq" id="WP_109708656.1">
    <property type="nucleotide sequence ID" value="NZ_QGDS01000001.1"/>
</dbReference>
<feature type="region of interest" description="Disordered" evidence="1">
    <location>
        <begin position="23"/>
        <end position="47"/>
    </location>
</feature>
<feature type="compositionally biased region" description="Basic and acidic residues" evidence="1">
    <location>
        <begin position="24"/>
        <end position="43"/>
    </location>
</feature>
<organism evidence="3 4">
    <name type="scientific">Faecalicatena contorta</name>
    <dbReference type="NCBI Taxonomy" id="39482"/>
    <lineage>
        <taxon>Bacteria</taxon>
        <taxon>Bacillati</taxon>
        <taxon>Bacillota</taxon>
        <taxon>Clostridia</taxon>
        <taxon>Lachnospirales</taxon>
        <taxon>Lachnospiraceae</taxon>
        <taxon>Faecalicatena</taxon>
    </lineage>
</organism>
<keyword evidence="4" id="KW-1185">Reference proteome</keyword>
<protein>
    <recommendedName>
        <fullName evidence="5">Major membrane immunogen, membrane-anchored lipoprotein</fullName>
    </recommendedName>
</protein>
<gene>
    <name evidence="3" type="ORF">SAMN05216529_101550</name>
</gene>
<accession>A0A316A3X7</accession>
<evidence type="ECO:0000313" key="4">
    <source>
        <dbReference type="Proteomes" id="UP000254051"/>
    </source>
</evidence>
<evidence type="ECO:0000256" key="2">
    <source>
        <dbReference type="SAM" id="SignalP"/>
    </source>
</evidence>
<evidence type="ECO:0000256" key="1">
    <source>
        <dbReference type="SAM" id="MobiDB-lite"/>
    </source>
</evidence>
<dbReference type="Gene3D" id="3.90.1010.20">
    <property type="match status" value="2"/>
</dbReference>
<proteinExistence type="predicted"/>
<sequence>MKKLVALLLCVTLAAGALTACGGKKTEDTKTDTAKTEDTKTEDTSADAAKTGLSVTTSIAKSTPAGEEDGLAQVDSTIVAVLVDGDGKILDCKIDAAQTKINFSAEGKLLTDKATTFESKQELGTDYGMGKASSIGKEWNEQADAFAEYVVGKTVDEVKGIAVNEEGLATEEDLTASVTIHVGDFIAAVEKAVANAKDLGAASTDKLGLGVTTEMSKSTDATAEEEGLAQAYSMYSVVTTDGDGKITSCYVDASQGEVNFDTKGVITSDLTAAVATKQELGDDYGMKKASSIGKEWFEQADAFSGYVTGKTASEVSGIAVNEEGLASDADLISSVTVHVSPFITVVEKAATNAK</sequence>
<dbReference type="OrthoDB" id="2026742at2"/>
<evidence type="ECO:0008006" key="5">
    <source>
        <dbReference type="Google" id="ProtNLM"/>
    </source>
</evidence>
<feature type="chain" id="PRO_5043163606" description="Major membrane immunogen, membrane-anchored lipoprotein" evidence="2">
    <location>
        <begin position="21"/>
        <end position="354"/>
    </location>
</feature>